<accession>A0A163LS50</accession>
<dbReference type="GeneID" id="97556061"/>
<dbReference type="EMBL" id="LWMH01000001">
    <property type="protein sequence ID" value="KZS48407.1"/>
    <property type="molecule type" value="Genomic_DNA"/>
</dbReference>
<dbReference type="OrthoDB" id="2663764at2"/>
<feature type="region of interest" description="Disordered" evidence="1">
    <location>
        <begin position="82"/>
        <end position="113"/>
    </location>
</feature>
<dbReference type="STRING" id="59843.A3958_21075"/>
<gene>
    <name evidence="2" type="ORF">AWU65_21950</name>
</gene>
<dbReference type="AlphaFoldDB" id="A0A163LS50"/>
<evidence type="ECO:0000313" key="3">
    <source>
        <dbReference type="Proteomes" id="UP000076796"/>
    </source>
</evidence>
<evidence type="ECO:0000313" key="2">
    <source>
        <dbReference type="EMBL" id="KZS48407.1"/>
    </source>
</evidence>
<name>A0A163LS50_9BACL</name>
<feature type="compositionally biased region" description="Basic and acidic residues" evidence="1">
    <location>
        <begin position="271"/>
        <end position="282"/>
    </location>
</feature>
<feature type="compositionally biased region" description="Basic and acidic residues" evidence="1">
    <location>
        <begin position="95"/>
        <end position="113"/>
    </location>
</feature>
<keyword evidence="3" id="KW-1185">Reference proteome</keyword>
<sequence>MEVMERTSQSLYSGVQRGKKEGYIYLTATDLNLTQDYLSDSSAHYWIQADTIHLIGSLSLPGRNLMLNARIISSDGNVSISTSGAPVPSDQDFVQEPKADPGMKAIKNGDRGGDGMDGLDGGAGMSGGHMVLAAERFDLKGELRLVANGSNGGRGQDGGDGMDGRRGEDGRDAEKHWFYANDYSTPGGNGGDGGNGGHAGHSGNGGDAGCIFVGYVVSSGEHRITMENEVGIAGAPTLPGKAGAGAPGGIGGYKLETVTVGRTSSVTRVSNKRDAGGKDGMDGKSGLIATNAANGEPAKSTVVQIQYDQFYGSKLSKTELYKEFSPIDLETALGASLERQMLTLHKAGLAYLTGSEEKLEESASLLDWLQRTTPDEAWFDVVRALSDYSAFQGSMLDASIQWLALRNKSIILLSQLGQGLDYFSHPWNWTPLMPLDKYQDLGGNLITAAQQAETLYHEYVKAENDQRGRVKILKDTISIAVNRINDLDDQRQKSIIERERLESEADKLYESILSNEKHLQKVAEEFVQALRKKLALDSLKATFDLVVNGVALVTNVTPAITALKTGGAIASAVSNYWNTGKSIVIDDPFKNTKTVEKEKKKKEAELSKSIKNVTTVVSSGLAVLKDGAELYDLIGQMNAARDSFGYRSSMLTMSREKFENMLKPIYKQMPEEKVEGYRKAFNQYLNVVEEYQGKIQSVKAKHLEEAKWFAEMEQRRADQERIRQAMGDEVDAGLPLFHTYILDLYNGLKLALTDFLYQEYQAYRYMVLSKDFFPFIRDSHVAELARIHADMTIKLKNALNASENPVQPFKNVTFILNEASFPEQFEALRDHRTAFFPLTLENKLIREKIAGKAHMMVSDCHIQLPGARHSAGSIHIEYTHSGHSTFLDSYGERFDFVHNKSHGFFEYEVTPSEDAGDAGEPKEYIGNLSGGAVGDGNSRIMPGLLSIWSIEVPLEDRRGFTLNEGVDLSQVTKIVMTLAGKAEAYTTPKAPTGKLSAFAAKKPISEAFADHEMFGLPGNGTEVVQADSVVIEL</sequence>
<dbReference type="Proteomes" id="UP000076796">
    <property type="component" value="Unassembled WGS sequence"/>
</dbReference>
<feature type="region of interest" description="Disordered" evidence="1">
    <location>
        <begin position="148"/>
        <end position="170"/>
    </location>
</feature>
<reference evidence="2" key="1">
    <citation type="journal article" date="2016" name="Genome Announc.">
        <title>Draft genomes of two strains of Paenibacillus glucanolyticus with capability to degrade lignocellulose.</title>
        <authorList>
            <person name="Mathews S.L."/>
            <person name="Pawlak J."/>
            <person name="Grunden A.M."/>
        </authorList>
    </citation>
    <scope>NUCLEOTIDE SEQUENCE [LARGE SCALE GENOMIC DNA]</scope>
    <source>
        <strain evidence="2">SLM1</strain>
    </source>
</reference>
<feature type="compositionally biased region" description="Gly residues" evidence="1">
    <location>
        <begin position="150"/>
        <end position="161"/>
    </location>
</feature>
<proteinExistence type="predicted"/>
<protein>
    <submittedName>
        <fullName evidence="2">Uncharacterized protein</fullName>
    </submittedName>
</protein>
<evidence type="ECO:0000256" key="1">
    <source>
        <dbReference type="SAM" id="MobiDB-lite"/>
    </source>
</evidence>
<organism evidence="2 3">
    <name type="scientific">Paenibacillus glucanolyticus</name>
    <dbReference type="NCBI Taxonomy" id="59843"/>
    <lineage>
        <taxon>Bacteria</taxon>
        <taxon>Bacillati</taxon>
        <taxon>Bacillota</taxon>
        <taxon>Bacilli</taxon>
        <taxon>Bacillales</taxon>
        <taxon>Paenibacillaceae</taxon>
        <taxon>Paenibacillus</taxon>
    </lineage>
</organism>
<comment type="caution">
    <text evidence="2">The sequence shown here is derived from an EMBL/GenBank/DDBJ whole genome shotgun (WGS) entry which is preliminary data.</text>
</comment>
<dbReference type="RefSeq" id="WP_063479313.1">
    <property type="nucleotide sequence ID" value="NZ_CP147845.1"/>
</dbReference>
<feature type="region of interest" description="Disordered" evidence="1">
    <location>
        <begin position="264"/>
        <end position="283"/>
    </location>
</feature>